<dbReference type="Pfam" id="PF11396">
    <property type="entry name" value="PepSY_like"/>
    <property type="match status" value="1"/>
</dbReference>
<evidence type="ECO:0000313" key="3">
    <source>
        <dbReference type="EMBL" id="MFD2098537.1"/>
    </source>
</evidence>
<dbReference type="Proteomes" id="UP001597342">
    <property type="component" value="Unassembled WGS sequence"/>
</dbReference>
<accession>A0ABW4XU68</accession>
<feature type="domain" description="Putative beta-lactamase-inhibitor-like PepSY-like" evidence="2">
    <location>
        <begin position="68"/>
        <end position="143"/>
    </location>
</feature>
<keyword evidence="1" id="KW-0472">Membrane</keyword>
<name>A0ABW4XU68_9FLAO</name>
<evidence type="ECO:0000256" key="1">
    <source>
        <dbReference type="SAM" id="Phobius"/>
    </source>
</evidence>
<feature type="transmembrane region" description="Helical" evidence="1">
    <location>
        <begin position="6"/>
        <end position="24"/>
    </location>
</feature>
<keyword evidence="1" id="KW-1133">Transmembrane helix</keyword>
<dbReference type="RefSeq" id="WP_379829313.1">
    <property type="nucleotide sequence ID" value="NZ_JBHUHU010000001.1"/>
</dbReference>
<dbReference type="Gene3D" id="3.10.450.360">
    <property type="match status" value="1"/>
</dbReference>
<proteinExistence type="predicted"/>
<organism evidence="3 4">
    <name type="scientific">Flagellimonas iocasae</name>
    <dbReference type="NCBI Taxonomy" id="2055905"/>
    <lineage>
        <taxon>Bacteria</taxon>
        <taxon>Pseudomonadati</taxon>
        <taxon>Bacteroidota</taxon>
        <taxon>Flavobacteriia</taxon>
        <taxon>Flavobacteriales</taxon>
        <taxon>Flavobacteriaceae</taxon>
        <taxon>Flagellimonas</taxon>
    </lineage>
</organism>
<protein>
    <submittedName>
        <fullName evidence="3">PepSY-like domain-containing protein</fullName>
    </submittedName>
</protein>
<dbReference type="InterPro" id="IPR021533">
    <property type="entry name" value="PepSY-like"/>
</dbReference>
<keyword evidence="4" id="KW-1185">Reference proteome</keyword>
<dbReference type="EMBL" id="JBHUHU010000001">
    <property type="protein sequence ID" value="MFD2098537.1"/>
    <property type="molecule type" value="Genomic_DNA"/>
</dbReference>
<evidence type="ECO:0000259" key="2">
    <source>
        <dbReference type="Pfam" id="PF11396"/>
    </source>
</evidence>
<gene>
    <name evidence="3" type="ORF">ACFSJE_02045</name>
</gene>
<reference evidence="4" key="1">
    <citation type="journal article" date="2019" name="Int. J. Syst. Evol. Microbiol.">
        <title>The Global Catalogue of Microorganisms (GCM) 10K type strain sequencing project: providing services to taxonomists for standard genome sequencing and annotation.</title>
        <authorList>
            <consortium name="The Broad Institute Genomics Platform"/>
            <consortium name="The Broad Institute Genome Sequencing Center for Infectious Disease"/>
            <person name="Wu L."/>
            <person name="Ma J."/>
        </authorList>
    </citation>
    <scope>NUCLEOTIDE SEQUENCE [LARGE SCALE GENOMIC DNA]</scope>
    <source>
        <strain evidence="4">JCM 3389</strain>
    </source>
</reference>
<evidence type="ECO:0000313" key="4">
    <source>
        <dbReference type="Proteomes" id="UP001597342"/>
    </source>
</evidence>
<comment type="caution">
    <text evidence="3">The sequence shown here is derived from an EMBL/GenBank/DDBJ whole genome shotgun (WGS) entry which is preliminary data.</text>
</comment>
<keyword evidence="1" id="KW-0812">Transmembrane</keyword>
<dbReference type="SUPFAM" id="SSF160574">
    <property type="entry name" value="BT0923-like"/>
    <property type="match status" value="1"/>
</dbReference>
<sequence>MSNKKITIVLASAIIVGVAGYAYFQYTNAPLEAKNGFSQKFPGIEHVSWGKESEHEWEAEFEMDHSEYAAIFSDDGTWVATEHEITEKDLPLPVWNVLNEQFNGYLIDEIEFVERAESTGYQIELENDDEEALIFISSEGKLVSYNHD</sequence>